<keyword evidence="2" id="KW-0614">Plasmid</keyword>
<organism evidence="2 3">
    <name type="scientific">Marinobacter salarius</name>
    <dbReference type="NCBI Taxonomy" id="1420917"/>
    <lineage>
        <taxon>Bacteria</taxon>
        <taxon>Pseudomonadati</taxon>
        <taxon>Pseudomonadota</taxon>
        <taxon>Gammaproteobacteria</taxon>
        <taxon>Pseudomonadales</taxon>
        <taxon>Marinobacteraceae</taxon>
        <taxon>Marinobacter</taxon>
    </lineage>
</organism>
<name>A0A1W6KFY5_9GAMM</name>
<protein>
    <recommendedName>
        <fullName evidence="4">Replication protein</fullName>
    </recommendedName>
</protein>
<dbReference type="RefSeq" id="WP_085682276.1">
    <property type="nucleotide sequence ID" value="NZ_CP020932.1"/>
</dbReference>
<sequence length="388" mass="44838">MWREPNMAQKEQQKSRSEQARPVKTKRRLDIKDTLTRISQDLSDYTEQELQLNLDLLTDRDRNREGLSGILIYDLAPKWQNYQRILDVTSDAEFTRHFTVLGHPFSVRVKAARIRRKSDDEDKLIFPGDREQVVEDTLRWMSTHGYGKLLGSNIGTPFTIGFLRSLLKKAKHTMSYADITEALLVLHYSNLQIRDEISGHEWSGTFLPTYQSNGSEIDSEGEVYQKHWLVTFHELVNKAMLSTETRMVYWHTLMAMTNNLAKYIYRRISLIYLQASSSDPYTISLSEIMSGFGKPLEDGKPIGNAMRDMDRALKVLGKLDVIDYERVEVRKKKKKGERMASDAVFTFFPGKMFIDQAIIANQATLELESTMVRVQGQRKVQELLKGVK</sequence>
<proteinExistence type="predicted"/>
<reference evidence="2 3" key="1">
    <citation type="submission" date="2017-04" db="EMBL/GenBank/DDBJ databases">
        <title>Genome Sequence of Marinobacter salarius strain SMR5 Isolated from a culture of the Diatom Skeletonema marinoi.</title>
        <authorList>
            <person name="Topel M."/>
            <person name="Pinder M.I.M."/>
            <person name="Johansson O.N."/>
            <person name="Kourtchenko O."/>
            <person name="Godhe A."/>
            <person name="Clarke A.K."/>
        </authorList>
    </citation>
    <scope>NUCLEOTIDE SEQUENCE [LARGE SCALE GENOMIC DNA]</scope>
    <source>
        <strain evidence="2 3">SMR5</strain>
        <plasmid evidence="3">Plasmid psmr5</plasmid>
    </source>
</reference>
<evidence type="ECO:0000256" key="1">
    <source>
        <dbReference type="SAM" id="MobiDB-lite"/>
    </source>
</evidence>
<geneLocation type="plasmid" evidence="3">
    <name>psmr5</name>
</geneLocation>
<dbReference type="EMBL" id="CP020932">
    <property type="protein sequence ID" value="ARM86327.1"/>
    <property type="molecule type" value="Genomic_DNA"/>
</dbReference>
<dbReference type="AlphaFoldDB" id="A0A1W6KFY5"/>
<dbReference type="Proteomes" id="UP000193100">
    <property type="component" value="Plasmid pSMR5"/>
</dbReference>
<evidence type="ECO:0000313" key="3">
    <source>
        <dbReference type="Proteomes" id="UP000193100"/>
    </source>
</evidence>
<dbReference type="GeneID" id="77258202"/>
<feature type="region of interest" description="Disordered" evidence="1">
    <location>
        <begin position="1"/>
        <end position="26"/>
    </location>
</feature>
<gene>
    <name evidence="2" type="ORF">MARSALSMR5_04310</name>
</gene>
<evidence type="ECO:0008006" key="4">
    <source>
        <dbReference type="Google" id="ProtNLM"/>
    </source>
</evidence>
<evidence type="ECO:0000313" key="2">
    <source>
        <dbReference type="EMBL" id="ARM86327.1"/>
    </source>
</evidence>
<feature type="compositionally biased region" description="Basic and acidic residues" evidence="1">
    <location>
        <begin position="11"/>
        <end position="21"/>
    </location>
</feature>
<accession>A0A1W6KFY5</accession>